<evidence type="ECO:0000259" key="9">
    <source>
        <dbReference type="PROSITE" id="PS50202"/>
    </source>
</evidence>
<keyword evidence="3 8" id="KW-0812">Transmembrane</keyword>
<dbReference type="Gene3D" id="2.60.40.10">
    <property type="entry name" value="Immunoglobulins"/>
    <property type="match status" value="1"/>
</dbReference>
<comment type="caution">
    <text evidence="10">The sequence shown here is derived from an EMBL/GenBank/DDBJ whole genome shotgun (WGS) entry which is preliminary data.</text>
</comment>
<reference evidence="10" key="1">
    <citation type="submission" date="2022-11" db="EMBL/GenBank/DDBJ databases">
        <authorList>
            <person name="Kikuchi T."/>
        </authorList>
    </citation>
    <scope>NUCLEOTIDE SEQUENCE</scope>
    <source>
        <strain evidence="10">PS1010</strain>
    </source>
</reference>
<dbReference type="SUPFAM" id="SSF49354">
    <property type="entry name" value="PapD-like"/>
    <property type="match status" value="1"/>
</dbReference>
<keyword evidence="11" id="KW-1185">Reference proteome</keyword>
<dbReference type="PIRSF" id="PIRSF019693">
    <property type="entry name" value="VAMP-associated"/>
    <property type="match status" value="1"/>
</dbReference>
<accession>A0A9P1I658</accession>
<dbReference type="OrthoDB" id="264603at2759"/>
<name>A0A9P1I658_9PELO</name>
<keyword evidence="5 8" id="KW-0472">Membrane</keyword>
<dbReference type="GO" id="GO:0005886">
    <property type="term" value="C:plasma membrane"/>
    <property type="evidence" value="ECO:0007669"/>
    <property type="project" value="TreeGrafter"/>
</dbReference>
<feature type="domain" description="MSP" evidence="9">
    <location>
        <begin position="7"/>
        <end position="125"/>
    </location>
</feature>
<organism evidence="10 11">
    <name type="scientific">Caenorhabditis angaria</name>
    <dbReference type="NCBI Taxonomy" id="860376"/>
    <lineage>
        <taxon>Eukaryota</taxon>
        <taxon>Metazoa</taxon>
        <taxon>Ecdysozoa</taxon>
        <taxon>Nematoda</taxon>
        <taxon>Chromadorea</taxon>
        <taxon>Rhabditida</taxon>
        <taxon>Rhabditina</taxon>
        <taxon>Rhabditomorpha</taxon>
        <taxon>Rhabditoidea</taxon>
        <taxon>Rhabditidae</taxon>
        <taxon>Peloderinae</taxon>
        <taxon>Caenorhabditis</taxon>
    </lineage>
</organism>
<proteinExistence type="inferred from homology"/>
<evidence type="ECO:0000256" key="2">
    <source>
        <dbReference type="ARBA" id="ARBA00008932"/>
    </source>
</evidence>
<keyword evidence="6" id="KW-0206">Cytoskeleton</keyword>
<dbReference type="InterPro" id="IPR000535">
    <property type="entry name" value="MSP_dom"/>
</dbReference>
<dbReference type="EMBL" id="CANHGI010000001">
    <property type="protein sequence ID" value="CAI5440297.1"/>
    <property type="molecule type" value="Genomic_DNA"/>
</dbReference>
<dbReference type="Pfam" id="PF00635">
    <property type="entry name" value="Motile_Sperm"/>
    <property type="match status" value="1"/>
</dbReference>
<evidence type="ECO:0000256" key="7">
    <source>
        <dbReference type="SAM" id="Coils"/>
    </source>
</evidence>
<evidence type="ECO:0000256" key="3">
    <source>
        <dbReference type="ARBA" id="ARBA00022692"/>
    </source>
</evidence>
<evidence type="ECO:0000256" key="4">
    <source>
        <dbReference type="ARBA" id="ARBA00022989"/>
    </source>
</evidence>
<dbReference type="GO" id="GO:0033149">
    <property type="term" value="F:FFAT motif binding"/>
    <property type="evidence" value="ECO:0007669"/>
    <property type="project" value="TreeGrafter"/>
</dbReference>
<dbReference type="PANTHER" id="PTHR10809:SF6">
    <property type="entry name" value="AT11025P-RELATED"/>
    <property type="match status" value="1"/>
</dbReference>
<dbReference type="Proteomes" id="UP001152747">
    <property type="component" value="Unassembled WGS sequence"/>
</dbReference>
<dbReference type="InterPro" id="IPR008962">
    <property type="entry name" value="PapD-like_sf"/>
</dbReference>
<evidence type="ECO:0000313" key="11">
    <source>
        <dbReference type="Proteomes" id="UP001152747"/>
    </source>
</evidence>
<feature type="transmembrane region" description="Helical" evidence="8">
    <location>
        <begin position="224"/>
        <end position="243"/>
    </location>
</feature>
<keyword evidence="7" id="KW-0175">Coiled coil</keyword>
<feature type="coiled-coil region" evidence="7">
    <location>
        <begin position="168"/>
        <end position="209"/>
    </location>
</feature>
<evidence type="ECO:0000256" key="1">
    <source>
        <dbReference type="ARBA" id="ARBA00004211"/>
    </source>
</evidence>
<sequence length="244" mass="26689">MSEKRNLLQISPARELLFTGPFTDVVTSVMTLKNPTSEAVCFKVKTTAPKQYCVRPNSGLLQPGDTKEVTVMLQPLDGIPSDANRHKFMVQACIAPSADLSDLESVWKMPNPPETTYNKLMVVFVDKEGNHENRSSVTSGGQVEDTYTSVQTQDLHATHSSSNDSGTVASLRKSLKTAVEEKDGLLKQVQNLQQEVEVLLKKNRNLQMSQGDAAGASANTFPTLQQILLAFAILLIGLIFGRIL</sequence>
<keyword evidence="4 8" id="KW-1133">Transmembrane helix</keyword>
<dbReference type="PROSITE" id="PS50202">
    <property type="entry name" value="MSP"/>
    <property type="match status" value="1"/>
</dbReference>
<evidence type="ECO:0000313" key="10">
    <source>
        <dbReference type="EMBL" id="CAI5440297.1"/>
    </source>
</evidence>
<evidence type="ECO:0000256" key="5">
    <source>
        <dbReference type="ARBA" id="ARBA00023136"/>
    </source>
</evidence>
<dbReference type="GO" id="GO:0005789">
    <property type="term" value="C:endoplasmic reticulum membrane"/>
    <property type="evidence" value="ECO:0007669"/>
    <property type="project" value="InterPro"/>
</dbReference>
<evidence type="ECO:0000256" key="8">
    <source>
        <dbReference type="SAM" id="Phobius"/>
    </source>
</evidence>
<dbReference type="GO" id="GO:0061817">
    <property type="term" value="P:endoplasmic reticulum-plasma membrane tethering"/>
    <property type="evidence" value="ECO:0007669"/>
    <property type="project" value="TreeGrafter"/>
</dbReference>
<evidence type="ECO:0000256" key="6">
    <source>
        <dbReference type="RuleBase" id="RU003425"/>
    </source>
</evidence>
<comment type="subcellular location">
    <subcellularLocation>
        <location evidence="1">Membrane</location>
        <topology evidence="1">Single-pass type IV membrane protein</topology>
    </subcellularLocation>
</comment>
<dbReference type="PANTHER" id="PTHR10809">
    <property type="entry name" value="VESICLE-ASSOCIATED MEMBRANE PROTEIN-ASSOCIATED PROTEIN"/>
    <property type="match status" value="1"/>
</dbReference>
<protein>
    <recommendedName>
        <fullName evidence="6">Major sperm protein</fullName>
    </recommendedName>
</protein>
<comment type="similarity">
    <text evidence="2">Belongs to the VAMP-associated protein (VAP) (TC 9.B.17) family.</text>
</comment>
<dbReference type="InterPro" id="IPR013783">
    <property type="entry name" value="Ig-like_fold"/>
</dbReference>
<keyword evidence="6" id="KW-0963">Cytoplasm</keyword>
<dbReference type="AlphaFoldDB" id="A0A9P1I658"/>
<gene>
    <name evidence="10" type="ORF">CAMP_LOCUS2934</name>
</gene>
<dbReference type="InterPro" id="IPR016763">
    <property type="entry name" value="VAP"/>
</dbReference>
<dbReference type="GO" id="GO:0090158">
    <property type="term" value="P:endoplasmic reticulum membrane organization"/>
    <property type="evidence" value="ECO:0007669"/>
    <property type="project" value="TreeGrafter"/>
</dbReference>
<comment type="function">
    <text evidence="6">Central component in molecular interactions underlying sperm crawling. Forms an extensive filament system that extends from sperm villipoda, along the leading edge of the pseudopod.</text>
</comment>